<proteinExistence type="predicted"/>
<gene>
    <name evidence="2" type="ORF">LIER_30246</name>
</gene>
<evidence type="ECO:0000313" key="3">
    <source>
        <dbReference type="Proteomes" id="UP001454036"/>
    </source>
</evidence>
<dbReference type="EMBL" id="BAABME010010733">
    <property type="protein sequence ID" value="GAA0181469.1"/>
    <property type="molecule type" value="Genomic_DNA"/>
</dbReference>
<evidence type="ECO:0000256" key="1">
    <source>
        <dbReference type="SAM" id="MobiDB-lite"/>
    </source>
</evidence>
<protein>
    <submittedName>
        <fullName evidence="2">Uncharacterized protein</fullName>
    </submittedName>
</protein>
<organism evidence="2 3">
    <name type="scientific">Lithospermum erythrorhizon</name>
    <name type="common">Purple gromwell</name>
    <name type="synonym">Lithospermum officinale var. erythrorhizon</name>
    <dbReference type="NCBI Taxonomy" id="34254"/>
    <lineage>
        <taxon>Eukaryota</taxon>
        <taxon>Viridiplantae</taxon>
        <taxon>Streptophyta</taxon>
        <taxon>Embryophyta</taxon>
        <taxon>Tracheophyta</taxon>
        <taxon>Spermatophyta</taxon>
        <taxon>Magnoliopsida</taxon>
        <taxon>eudicotyledons</taxon>
        <taxon>Gunneridae</taxon>
        <taxon>Pentapetalae</taxon>
        <taxon>asterids</taxon>
        <taxon>lamiids</taxon>
        <taxon>Boraginales</taxon>
        <taxon>Boraginaceae</taxon>
        <taxon>Boraginoideae</taxon>
        <taxon>Lithospermeae</taxon>
        <taxon>Lithospermum</taxon>
    </lineage>
</organism>
<accession>A0AAV3RM19</accession>
<feature type="region of interest" description="Disordered" evidence="1">
    <location>
        <begin position="17"/>
        <end position="83"/>
    </location>
</feature>
<dbReference type="AlphaFoldDB" id="A0AAV3RM19"/>
<name>A0AAV3RM19_LITER</name>
<comment type="caution">
    <text evidence="2">The sequence shown here is derived from an EMBL/GenBank/DDBJ whole genome shotgun (WGS) entry which is preliminary data.</text>
</comment>
<reference evidence="2 3" key="1">
    <citation type="submission" date="2024-01" db="EMBL/GenBank/DDBJ databases">
        <title>The complete chloroplast genome sequence of Lithospermum erythrorhizon: insights into the phylogenetic relationship among Boraginaceae species and the maternal lineages of purple gromwells.</title>
        <authorList>
            <person name="Okada T."/>
            <person name="Watanabe K."/>
        </authorList>
    </citation>
    <scope>NUCLEOTIDE SEQUENCE [LARGE SCALE GENOMIC DNA]</scope>
</reference>
<feature type="compositionally biased region" description="Acidic residues" evidence="1">
    <location>
        <begin position="64"/>
        <end position="83"/>
    </location>
</feature>
<evidence type="ECO:0000313" key="2">
    <source>
        <dbReference type="EMBL" id="GAA0181469.1"/>
    </source>
</evidence>
<dbReference type="Proteomes" id="UP001454036">
    <property type="component" value="Unassembled WGS sequence"/>
</dbReference>
<sequence>MNLLAKNFNKTLKRFNEKPFSGSVIPPATDKSNNRWKEPVKQGNYGGGQSDRSKGVTKPTVIDTVDDNSEDEEDITEEELLEN</sequence>
<keyword evidence="3" id="KW-1185">Reference proteome</keyword>